<dbReference type="InterPro" id="IPR003533">
    <property type="entry name" value="Doublecortin_dom"/>
</dbReference>
<dbReference type="SUPFAM" id="SSF47473">
    <property type="entry name" value="EF-hand"/>
    <property type="match status" value="1"/>
</dbReference>
<name>A0A7J6M631_PERCH</name>
<dbReference type="PROSITE" id="PS50222">
    <property type="entry name" value="EF_HAND_2"/>
    <property type="match status" value="1"/>
</dbReference>
<dbReference type="Gene3D" id="3.10.20.230">
    <property type="entry name" value="Doublecortin domain"/>
    <property type="match status" value="1"/>
</dbReference>
<dbReference type="PROSITE" id="PS00018">
    <property type="entry name" value="EF_HAND_1"/>
    <property type="match status" value="1"/>
</dbReference>
<evidence type="ECO:0000259" key="3">
    <source>
        <dbReference type="PROSITE" id="PS50222"/>
    </source>
</evidence>
<dbReference type="PROSITE" id="PS50309">
    <property type="entry name" value="DC"/>
    <property type="match status" value="1"/>
</dbReference>
<evidence type="ECO:0000313" key="6">
    <source>
        <dbReference type="Proteomes" id="UP000591131"/>
    </source>
</evidence>
<dbReference type="InterPro" id="IPR002048">
    <property type="entry name" value="EF_hand_dom"/>
</dbReference>
<evidence type="ECO:0000313" key="5">
    <source>
        <dbReference type="EMBL" id="KAF4666964.1"/>
    </source>
</evidence>
<reference evidence="5 6" key="1">
    <citation type="submission" date="2020-04" db="EMBL/GenBank/DDBJ databases">
        <title>Perkinsus chesapeaki whole genome sequence.</title>
        <authorList>
            <person name="Bogema D.R."/>
        </authorList>
    </citation>
    <scope>NUCLEOTIDE SEQUENCE [LARGE SCALE GENOMIC DNA]</scope>
    <source>
        <strain evidence="5">ATCC PRA-425</strain>
    </source>
</reference>
<dbReference type="InterPro" id="IPR036572">
    <property type="entry name" value="Doublecortin_dom_sf"/>
</dbReference>
<feature type="domain" description="Doublecortin" evidence="4">
    <location>
        <begin position="388"/>
        <end position="466"/>
    </location>
</feature>
<protein>
    <submittedName>
        <fullName evidence="5">Uncharacterized protein</fullName>
    </submittedName>
</protein>
<organism evidence="5 6">
    <name type="scientific">Perkinsus chesapeaki</name>
    <name type="common">Clam parasite</name>
    <name type="synonym">Perkinsus andrewsi</name>
    <dbReference type="NCBI Taxonomy" id="330153"/>
    <lineage>
        <taxon>Eukaryota</taxon>
        <taxon>Sar</taxon>
        <taxon>Alveolata</taxon>
        <taxon>Perkinsozoa</taxon>
        <taxon>Perkinsea</taxon>
        <taxon>Perkinsida</taxon>
        <taxon>Perkinsidae</taxon>
        <taxon>Perkinsus</taxon>
    </lineage>
</organism>
<dbReference type="GO" id="GO:0035556">
    <property type="term" value="P:intracellular signal transduction"/>
    <property type="evidence" value="ECO:0007669"/>
    <property type="project" value="InterPro"/>
</dbReference>
<accession>A0A7J6M631</accession>
<proteinExistence type="predicted"/>
<keyword evidence="1" id="KW-0106">Calcium</keyword>
<keyword evidence="6" id="KW-1185">Reference proteome</keyword>
<dbReference type="Gene3D" id="1.10.238.10">
    <property type="entry name" value="EF-hand"/>
    <property type="match status" value="1"/>
</dbReference>
<dbReference type="SUPFAM" id="SSF89837">
    <property type="entry name" value="Doublecortin (DC)"/>
    <property type="match status" value="1"/>
</dbReference>
<dbReference type="InterPro" id="IPR018247">
    <property type="entry name" value="EF_Hand_1_Ca_BS"/>
</dbReference>
<feature type="compositionally biased region" description="Polar residues" evidence="2">
    <location>
        <begin position="195"/>
        <end position="209"/>
    </location>
</feature>
<evidence type="ECO:0000256" key="2">
    <source>
        <dbReference type="SAM" id="MobiDB-lite"/>
    </source>
</evidence>
<evidence type="ECO:0000259" key="4">
    <source>
        <dbReference type="PROSITE" id="PS50309"/>
    </source>
</evidence>
<dbReference type="EMBL" id="JAAPAO010000222">
    <property type="protein sequence ID" value="KAF4666964.1"/>
    <property type="molecule type" value="Genomic_DNA"/>
</dbReference>
<dbReference type="GO" id="GO:0005509">
    <property type="term" value="F:calcium ion binding"/>
    <property type="evidence" value="ECO:0007669"/>
    <property type="project" value="InterPro"/>
</dbReference>
<evidence type="ECO:0000256" key="1">
    <source>
        <dbReference type="ARBA" id="ARBA00022837"/>
    </source>
</evidence>
<dbReference type="InterPro" id="IPR011992">
    <property type="entry name" value="EF-hand-dom_pair"/>
</dbReference>
<gene>
    <name evidence="5" type="ORF">FOL47_003823</name>
</gene>
<dbReference type="AlphaFoldDB" id="A0A7J6M631"/>
<sequence length="600" mass="68472">MLPRPADHVSGLREAMYVLCPDLKPRTKKNEIADTTKQDFKDLFNKQPHQIDEGDPPRTRADYTKETLEIVCRIVQERFSGSFHALFFRVDENGNGIVSMREFEQGVKRLNLLDELTPARIHDLFGYLRARDSGMLHWEQFSRVEDWYIDKLEAERRPPSATPHEKAEMDRLELLRKGFKDRAQKILHGDENPDDPTSGQQPTAVTSTGEHVAASARSSLRPSICNEEEDGGNQYRMASPEMVDRVMKIKLFDKNTNEGVLDHSMIYMVDTSNLLQATALQGPDLGQKVSRPPRYYEISNPLRTRADLKHFEKQKQVVKKEQNFRAKKPCNTLRRDRGGTLVFNDAETNTVREQLDLFRILNEATIKSASTPVLDPRYFLGELKDSMCKITAFPNGEPHHPGRLIIVRRAKIADDDFSRIMCDCIRQGALPLGGPPTLLWTVDSFQPVRKLSDLRDGAEYIVSAGEHDLPRIDRLPSSIRLKRESFLRRYSDQSLGFPTGKQGSFDHNVTETRLSTAGSTPGAGSDIQEELSTMLSTSYYPSGQTSWRLKAIKMMQKANTARLEDALIDKGIVRRDRENLEVARKTRRDLRKDMWCVDVL</sequence>
<dbReference type="OrthoDB" id="10530916at2759"/>
<feature type="domain" description="EF-hand" evidence="3">
    <location>
        <begin position="78"/>
        <end position="113"/>
    </location>
</feature>
<comment type="caution">
    <text evidence="5">The sequence shown here is derived from an EMBL/GenBank/DDBJ whole genome shotgun (WGS) entry which is preliminary data.</text>
</comment>
<dbReference type="Proteomes" id="UP000591131">
    <property type="component" value="Unassembled WGS sequence"/>
</dbReference>
<feature type="region of interest" description="Disordered" evidence="2">
    <location>
        <begin position="187"/>
        <end position="235"/>
    </location>
</feature>